<dbReference type="InterPro" id="IPR050194">
    <property type="entry name" value="Glycosyltransferase_grp1"/>
</dbReference>
<dbReference type="PANTHER" id="PTHR45947">
    <property type="entry name" value="SULFOQUINOVOSYL TRANSFERASE SQD2"/>
    <property type="match status" value="1"/>
</dbReference>
<name>A0A4Q0T423_9BACT</name>
<reference evidence="3 4" key="1">
    <citation type="submission" date="2018-11" db="EMBL/GenBank/DDBJ databases">
        <authorList>
            <person name="Mardanov A.V."/>
            <person name="Ravin N.V."/>
            <person name="Dedysh S.N."/>
        </authorList>
    </citation>
    <scope>NUCLEOTIDE SEQUENCE [LARGE SCALE GENOMIC DNA]</scope>
    <source>
        <strain evidence="3 4">AF10</strain>
    </source>
</reference>
<dbReference type="AlphaFoldDB" id="A0A4Q0T423"/>
<feature type="domain" description="Glycosyl transferase family 1" evidence="1">
    <location>
        <begin position="215"/>
        <end position="355"/>
    </location>
</feature>
<dbReference type="GO" id="GO:0016757">
    <property type="term" value="F:glycosyltransferase activity"/>
    <property type="evidence" value="ECO:0007669"/>
    <property type="project" value="InterPro"/>
</dbReference>
<dbReference type="InterPro" id="IPR028098">
    <property type="entry name" value="Glyco_trans_4-like_N"/>
</dbReference>
<keyword evidence="4" id="KW-1185">Reference proteome</keyword>
<evidence type="ECO:0000259" key="2">
    <source>
        <dbReference type="Pfam" id="PF13439"/>
    </source>
</evidence>
<reference evidence="4" key="2">
    <citation type="submission" date="2019-02" db="EMBL/GenBank/DDBJ databases">
        <title>Granulicella sibirica sp. nov., a psychrotolerant acidobacterium isolated from an organic soil layer in forested tundra, West Siberia.</title>
        <authorList>
            <person name="Oshkin I.Y."/>
            <person name="Kulichevskaya I.S."/>
            <person name="Rijpstra W.I.C."/>
            <person name="Sinninghe Damste J.S."/>
            <person name="Rakitin A.L."/>
            <person name="Ravin N.V."/>
            <person name="Dedysh S.N."/>
        </authorList>
    </citation>
    <scope>NUCLEOTIDE SEQUENCE [LARGE SCALE GENOMIC DNA]</scope>
    <source>
        <strain evidence="4">AF10</strain>
    </source>
</reference>
<dbReference type="Pfam" id="PF13439">
    <property type="entry name" value="Glyco_transf_4"/>
    <property type="match status" value="1"/>
</dbReference>
<gene>
    <name evidence="3" type="ORF">GRAN_1703</name>
</gene>
<dbReference type="Gene3D" id="3.40.50.2000">
    <property type="entry name" value="Glycogen Phosphorylase B"/>
    <property type="match status" value="2"/>
</dbReference>
<protein>
    <submittedName>
        <fullName evidence="3">Glycosyltransferase</fullName>
    </submittedName>
</protein>
<evidence type="ECO:0000259" key="1">
    <source>
        <dbReference type="Pfam" id="PF00534"/>
    </source>
</evidence>
<evidence type="ECO:0000313" key="4">
    <source>
        <dbReference type="Proteomes" id="UP000289437"/>
    </source>
</evidence>
<evidence type="ECO:0000313" key="3">
    <source>
        <dbReference type="EMBL" id="RXH58393.1"/>
    </source>
</evidence>
<accession>A0A4Q0T423</accession>
<sequence>MTESKNIEASGNSDSLPVLGDLSIAVFHDNFAQMGGAERVAEAIYEALPGADLLSTLSAPEILSKGLQSARITNTWMNRLPNKARLFRAYFLLYPFAVDHVDLSAYDLIISSCFGYAKGVRRRAGAVHVCYCHTPMRWVWRTEDYLSREKNGYLKSLLLSLPLKWLKRWEIGAATRPDFYIANSRVVAARLKSSFGVEAEVIPPPIDTARFSPTKKTPEPEREEYYLILSRLVPYKRFDLAIQACSQTNRRLVVIGGGPDRKRLEEMAGPSVKFLGRAPDEVVTQYVQHCEALLFPGEEDFGMTPLEVNSAGRPVIAFAAGGATETIVDGLNGVFFDEASVSSLIDAMDRFEKMAWDEAAIQRHAATYDIKVFQERITEFARNALSKRSFHP</sequence>
<comment type="caution">
    <text evidence="3">The sequence shown here is derived from an EMBL/GenBank/DDBJ whole genome shotgun (WGS) entry which is preliminary data.</text>
</comment>
<dbReference type="Pfam" id="PF00534">
    <property type="entry name" value="Glycos_transf_1"/>
    <property type="match status" value="1"/>
</dbReference>
<organism evidence="3 4">
    <name type="scientific">Granulicella sibirica</name>
    <dbReference type="NCBI Taxonomy" id="2479048"/>
    <lineage>
        <taxon>Bacteria</taxon>
        <taxon>Pseudomonadati</taxon>
        <taxon>Acidobacteriota</taxon>
        <taxon>Terriglobia</taxon>
        <taxon>Terriglobales</taxon>
        <taxon>Acidobacteriaceae</taxon>
        <taxon>Granulicella</taxon>
    </lineage>
</organism>
<dbReference type="InterPro" id="IPR001296">
    <property type="entry name" value="Glyco_trans_1"/>
</dbReference>
<feature type="domain" description="Glycosyltransferase subfamily 4-like N-terminal" evidence="2">
    <location>
        <begin position="34"/>
        <end position="210"/>
    </location>
</feature>
<dbReference type="Proteomes" id="UP000289437">
    <property type="component" value="Unassembled WGS sequence"/>
</dbReference>
<proteinExistence type="predicted"/>
<keyword evidence="3" id="KW-0808">Transferase</keyword>
<dbReference type="PANTHER" id="PTHR45947:SF3">
    <property type="entry name" value="SULFOQUINOVOSYL TRANSFERASE SQD2"/>
    <property type="match status" value="1"/>
</dbReference>
<dbReference type="EMBL" id="RDSM01000001">
    <property type="protein sequence ID" value="RXH58393.1"/>
    <property type="molecule type" value="Genomic_DNA"/>
</dbReference>
<dbReference type="SUPFAM" id="SSF53756">
    <property type="entry name" value="UDP-Glycosyltransferase/glycogen phosphorylase"/>
    <property type="match status" value="1"/>
</dbReference>